<accession>A0ABP1B3N0</accession>
<feature type="compositionally biased region" description="Polar residues" evidence="1">
    <location>
        <begin position="55"/>
        <end position="76"/>
    </location>
</feature>
<gene>
    <name evidence="2" type="ORF">CSSPJE1EN2_LOCUS12460</name>
</gene>
<feature type="region of interest" description="Disordered" evidence="1">
    <location>
        <begin position="53"/>
        <end position="76"/>
    </location>
</feature>
<reference evidence="2" key="1">
    <citation type="submission" date="2024-03" db="EMBL/GenBank/DDBJ databases">
        <authorList>
            <consortium name="ELIXIR-Norway"/>
            <consortium name="Elixir Norway"/>
        </authorList>
    </citation>
    <scope>NUCLEOTIDE SEQUENCE</scope>
</reference>
<feature type="region of interest" description="Disordered" evidence="1">
    <location>
        <begin position="1"/>
        <end position="23"/>
    </location>
</feature>
<organism evidence="2 3">
    <name type="scientific">Sphagnum jensenii</name>
    <dbReference type="NCBI Taxonomy" id="128206"/>
    <lineage>
        <taxon>Eukaryota</taxon>
        <taxon>Viridiplantae</taxon>
        <taxon>Streptophyta</taxon>
        <taxon>Embryophyta</taxon>
        <taxon>Bryophyta</taxon>
        <taxon>Sphagnophytina</taxon>
        <taxon>Sphagnopsida</taxon>
        <taxon>Sphagnales</taxon>
        <taxon>Sphagnaceae</taxon>
        <taxon>Sphagnum</taxon>
    </lineage>
</organism>
<keyword evidence="3" id="KW-1185">Reference proteome</keyword>
<sequence>MEAANPSAGREHGLRGGSSSGSAAWEQREILAPIKCKHNEHAALKALVDLRNPNGPATQEWTNLQKTSQHNSGQTY</sequence>
<evidence type="ECO:0000313" key="3">
    <source>
        <dbReference type="Proteomes" id="UP001497522"/>
    </source>
</evidence>
<dbReference type="EMBL" id="OZ023720">
    <property type="protein sequence ID" value="CAK9869702.1"/>
    <property type="molecule type" value="Genomic_DNA"/>
</dbReference>
<name>A0ABP1B3N0_9BRYO</name>
<dbReference type="Proteomes" id="UP001497522">
    <property type="component" value="Chromosome 19"/>
</dbReference>
<evidence type="ECO:0000313" key="2">
    <source>
        <dbReference type="EMBL" id="CAK9869702.1"/>
    </source>
</evidence>
<evidence type="ECO:0000256" key="1">
    <source>
        <dbReference type="SAM" id="MobiDB-lite"/>
    </source>
</evidence>
<proteinExistence type="predicted"/>
<protein>
    <submittedName>
        <fullName evidence="2">Uncharacterized protein</fullName>
    </submittedName>
</protein>